<feature type="repeat" description="WD" evidence="3">
    <location>
        <begin position="755"/>
        <end position="796"/>
    </location>
</feature>
<dbReference type="InterPro" id="IPR027417">
    <property type="entry name" value="P-loop_NTPase"/>
</dbReference>
<evidence type="ECO:0000256" key="4">
    <source>
        <dbReference type="SAM" id="MobiDB-lite"/>
    </source>
</evidence>
<dbReference type="PROSITE" id="PS00678">
    <property type="entry name" value="WD_REPEATS_1"/>
    <property type="match status" value="1"/>
</dbReference>
<dbReference type="PROSITE" id="PS50082">
    <property type="entry name" value="WD_REPEATS_2"/>
    <property type="match status" value="2"/>
</dbReference>
<feature type="domain" description="Nephrocystin 3-like N-terminal" evidence="5">
    <location>
        <begin position="222"/>
        <end position="377"/>
    </location>
</feature>
<sequence>MSSLRTFTTLKKKEKSKKSVPYAHDPDLAYDRTRNNLIEGLKITKAVSEATSFLGPMKAVCELGILFLETTKVVDENTSSLRELHQRLSAHIDILDDDLGTLPFGTRGPAAIAEFQHAQQRYVAGLKIIRDRLNDMLLQRVSGGVRSILGKIADARIDPRIIASIKEEITQYSQIFAEATSRPMIDLQEEVWKLASLGPEQARPMGTQHKLCLPGTRMSILKEIRNWASGFDTEKPMFWLCDVGGTGKSTVAYTLCHEWDTNDHVIVARFFFSKNARSTSETDIVCTTLANDLGSKDNAIRKHVQSAFVKDKQLDARPLSYQFSKLVEASIRLTSKRVVLVIDAVDECRADMRRDLLNLIVEKLPTLPNVRIFLTSRPEPDIMALLQGKAIVRNMHYELQGSENPSNVDDIKLYVEKYFTGLLTRSERQQLIDKANGLFIWVATARLELDQADGPDARVRTLTSLISRGEGGDINHLYAGILRRLAQETSFNEVKRIIGTISILFEPVSIQALSKLTRMDLDDLEPMIKSMHSVLRTEHVVEFLHPTFHEYLHSGRNTELRIDADLCHLDVARGTLQTLQADLRQDVCNISAPYQRYPDNNTIIDLDTRLNALWAHSPALLYSAKYWSAHVIPVISHQDMLSALELFLHNSALHVIELLSLIGKLVWTKNFEDIRKSLQGNSSRQDEYSLCREVVWSMSTYQHLIKRSALSIYSSALFLLPRNSTLYAKYYPKFQNALPRVLHGRKEDIPLYLELVEQDTGINCCAFSPDGAHVISGAKNGSIRLWDSATGAAMGTPVSCGRFPIQIICFSWDGTMVASCSDHSAANLVWGGGWSGSIMHIWDILSGVQVALPIIADDIQILDICFTKDSPRLLAVGYNQLNIYEVRLWSPTGAHLSSIVLGQVTGCAPRSRLVNITRDAKQIFFGLESGNIGIFDAGTGKRSEDILVSWQSKDEAIKGITSSTDGTMVAAIYHIGQTEVCVLRVWIVATKALLQDLYIWGCQYVLSTPMAFTDNNSKLMFTAGFKYPNGNLRVYDIFKAELVECTLQGELIEELHGSQNDPRVLGTLNSGKSLLWDPKLHDRGCLQLASTKGENITCFCISDSKHWVITGSKDAQVQVWDASDGRRVGPPLVAGGEITCVDISHDDSQILCGYYDGELITWDRITRAVTGKVRVGSHDTYLENLRYSLDGKSIWSCLSVVHFPTHYSYGVYRYYSGTWVEQSYLPSGERISSWEPVLRERPITEQNGSTLAWKEGYISDSRRPCIHFELPHGVEMNEWRSYDNKIALLCRGGRFIWLDFTNMATSP</sequence>
<dbReference type="EMBL" id="CAFZ01000227">
    <property type="protein sequence ID" value="CCA73460.1"/>
    <property type="molecule type" value="Genomic_DNA"/>
</dbReference>
<dbReference type="Proteomes" id="UP000007148">
    <property type="component" value="Unassembled WGS sequence"/>
</dbReference>
<dbReference type="SUPFAM" id="SSF50978">
    <property type="entry name" value="WD40 repeat-like"/>
    <property type="match status" value="1"/>
</dbReference>
<organism evidence="6 7">
    <name type="scientific">Serendipita indica (strain DSM 11827)</name>
    <name type="common">Root endophyte fungus</name>
    <name type="synonym">Piriformospora indica</name>
    <dbReference type="NCBI Taxonomy" id="1109443"/>
    <lineage>
        <taxon>Eukaryota</taxon>
        <taxon>Fungi</taxon>
        <taxon>Dikarya</taxon>
        <taxon>Basidiomycota</taxon>
        <taxon>Agaricomycotina</taxon>
        <taxon>Agaricomycetes</taxon>
        <taxon>Sebacinales</taxon>
        <taxon>Serendipitaceae</taxon>
        <taxon>Serendipita</taxon>
    </lineage>
</organism>
<protein>
    <submittedName>
        <fullName evidence="6">Related to NACHT/WD40 domain-containing protein-Laccaria bicolor</fullName>
    </submittedName>
</protein>
<dbReference type="InterPro" id="IPR001680">
    <property type="entry name" value="WD40_rpt"/>
</dbReference>
<accession>G4TQ67</accession>
<dbReference type="InterPro" id="IPR015943">
    <property type="entry name" value="WD40/YVTN_repeat-like_dom_sf"/>
</dbReference>
<dbReference type="PANTHER" id="PTHR10039:SF17">
    <property type="entry name" value="FUNGAL STAND N-TERMINAL GOODBYE DOMAIN-CONTAINING PROTEIN-RELATED"/>
    <property type="match status" value="1"/>
</dbReference>
<dbReference type="SUPFAM" id="SSF52540">
    <property type="entry name" value="P-loop containing nucleoside triphosphate hydrolases"/>
    <property type="match status" value="1"/>
</dbReference>
<dbReference type="PROSITE" id="PS50294">
    <property type="entry name" value="WD_REPEATS_REGION"/>
    <property type="match status" value="1"/>
</dbReference>
<keyword evidence="7" id="KW-1185">Reference proteome</keyword>
<dbReference type="Gene3D" id="2.130.10.10">
    <property type="entry name" value="YVTN repeat-like/Quinoprotein amine dehydrogenase"/>
    <property type="match status" value="3"/>
</dbReference>
<dbReference type="Pfam" id="PF00400">
    <property type="entry name" value="WD40"/>
    <property type="match status" value="3"/>
</dbReference>
<reference evidence="6 7" key="1">
    <citation type="journal article" date="2011" name="PLoS Pathog.">
        <title>Endophytic Life Strategies Decoded by Genome and Transcriptome Analyses of the Mutualistic Root Symbiont Piriformospora indica.</title>
        <authorList>
            <person name="Zuccaro A."/>
            <person name="Lahrmann U."/>
            <person name="Guldener U."/>
            <person name="Langen G."/>
            <person name="Pfiffi S."/>
            <person name="Biedenkopf D."/>
            <person name="Wong P."/>
            <person name="Samans B."/>
            <person name="Grimm C."/>
            <person name="Basiewicz M."/>
            <person name="Murat C."/>
            <person name="Martin F."/>
            <person name="Kogel K.H."/>
        </authorList>
    </citation>
    <scope>NUCLEOTIDE SEQUENCE [LARGE SCALE GENOMIC DNA]</scope>
    <source>
        <strain evidence="6 7">DSM 11827</strain>
    </source>
</reference>
<evidence type="ECO:0000313" key="7">
    <source>
        <dbReference type="Proteomes" id="UP000007148"/>
    </source>
</evidence>
<dbReference type="eggNOG" id="KOG0266">
    <property type="taxonomic scope" value="Eukaryota"/>
</dbReference>
<dbReference type="InParanoid" id="G4TQ67"/>
<feature type="repeat" description="WD" evidence="3">
    <location>
        <begin position="1089"/>
        <end position="1130"/>
    </location>
</feature>
<dbReference type="Gene3D" id="3.40.50.300">
    <property type="entry name" value="P-loop containing nucleotide triphosphate hydrolases"/>
    <property type="match status" value="1"/>
</dbReference>
<dbReference type="SMART" id="SM00320">
    <property type="entry name" value="WD40"/>
    <property type="match status" value="4"/>
</dbReference>
<dbReference type="SUPFAM" id="SSF101908">
    <property type="entry name" value="Putative isomerase YbhE"/>
    <property type="match status" value="1"/>
</dbReference>
<name>G4TQ67_SERID</name>
<dbReference type="Pfam" id="PF24883">
    <property type="entry name" value="NPHP3_N"/>
    <property type="match status" value="1"/>
</dbReference>
<feature type="region of interest" description="Disordered" evidence="4">
    <location>
        <begin position="1"/>
        <end position="24"/>
    </location>
</feature>
<keyword evidence="2" id="KW-0677">Repeat</keyword>
<proteinExistence type="predicted"/>
<evidence type="ECO:0000256" key="3">
    <source>
        <dbReference type="PROSITE-ProRule" id="PRU00221"/>
    </source>
</evidence>
<dbReference type="PANTHER" id="PTHR10039">
    <property type="entry name" value="AMELOGENIN"/>
    <property type="match status" value="1"/>
</dbReference>
<dbReference type="InterPro" id="IPR036322">
    <property type="entry name" value="WD40_repeat_dom_sf"/>
</dbReference>
<gene>
    <name evidence="6" type="ORF">PIIN_07414</name>
</gene>
<keyword evidence="1 3" id="KW-0853">WD repeat</keyword>
<evidence type="ECO:0000313" key="6">
    <source>
        <dbReference type="EMBL" id="CCA73460.1"/>
    </source>
</evidence>
<comment type="caution">
    <text evidence="6">The sequence shown here is derived from an EMBL/GenBank/DDBJ whole genome shotgun (WGS) entry which is preliminary data.</text>
</comment>
<dbReference type="InterPro" id="IPR019775">
    <property type="entry name" value="WD40_repeat_CS"/>
</dbReference>
<dbReference type="HOGENOM" id="CLU_000288_6_3_1"/>
<dbReference type="InterPro" id="IPR056884">
    <property type="entry name" value="NPHP3-like_N"/>
</dbReference>
<dbReference type="OrthoDB" id="3027122at2759"/>
<evidence type="ECO:0000259" key="5">
    <source>
        <dbReference type="Pfam" id="PF24883"/>
    </source>
</evidence>
<dbReference type="STRING" id="1109443.G4TQ67"/>
<evidence type="ECO:0000256" key="2">
    <source>
        <dbReference type="ARBA" id="ARBA00022737"/>
    </source>
</evidence>
<evidence type="ECO:0000256" key="1">
    <source>
        <dbReference type="ARBA" id="ARBA00022574"/>
    </source>
</evidence>